<evidence type="ECO:0000313" key="4">
    <source>
        <dbReference type="EMBL" id="MEQ2359233.1"/>
    </source>
</evidence>
<proteinExistence type="predicted"/>
<dbReference type="NCBIfam" id="TIGR02836">
    <property type="entry name" value="spore_IV_A"/>
    <property type="match status" value="1"/>
</dbReference>
<dbReference type="Pfam" id="PF20439">
    <property type="entry name" value="SpoIVA_C"/>
    <property type="match status" value="1"/>
</dbReference>
<dbReference type="Pfam" id="PF20438">
    <property type="entry name" value="SpoIVA_middle"/>
    <property type="match status" value="1"/>
</dbReference>
<dbReference type="InterPro" id="IPR014201">
    <property type="entry name" value="Spore_IV_A"/>
</dbReference>
<dbReference type="Gene3D" id="3.40.50.300">
    <property type="entry name" value="P-loop containing nucleotide triphosphate hydrolases"/>
    <property type="match status" value="1"/>
</dbReference>
<dbReference type="RefSeq" id="WP_022214508.1">
    <property type="nucleotide sequence ID" value="NZ_JBBMEI010000044.1"/>
</dbReference>
<dbReference type="EMBL" id="JBBMEI010000044">
    <property type="protein sequence ID" value="MEQ2359233.1"/>
    <property type="molecule type" value="Genomic_DNA"/>
</dbReference>
<evidence type="ECO:0000259" key="3">
    <source>
        <dbReference type="Pfam" id="PF20439"/>
    </source>
</evidence>
<comment type="caution">
    <text evidence="4">The sequence shown here is derived from an EMBL/GenBank/DDBJ whole genome shotgun (WGS) entry which is preliminary data.</text>
</comment>
<dbReference type="InterPro" id="IPR046840">
    <property type="entry name" value="SpoIVA_C"/>
</dbReference>
<accession>A0ABV1ANM8</accession>
<reference evidence="4 5" key="1">
    <citation type="submission" date="2024-03" db="EMBL/GenBank/DDBJ databases">
        <title>Human intestinal bacterial collection.</title>
        <authorList>
            <person name="Pauvert C."/>
            <person name="Hitch T.C.A."/>
            <person name="Clavel T."/>
        </authorList>
    </citation>
    <scope>NUCLEOTIDE SEQUENCE [LARGE SCALE GENOMIC DNA]</scope>
    <source>
        <strain evidence="4 5">CLA-AA-H95</strain>
    </source>
</reference>
<evidence type="ECO:0000313" key="5">
    <source>
        <dbReference type="Proteomes" id="UP001446032"/>
    </source>
</evidence>
<organism evidence="4 5">
    <name type="scientific">Blautia intestinihominis</name>
    <dbReference type="NCBI Taxonomy" id="3133152"/>
    <lineage>
        <taxon>Bacteria</taxon>
        <taxon>Bacillati</taxon>
        <taxon>Bacillota</taxon>
        <taxon>Clostridia</taxon>
        <taxon>Lachnospirales</taxon>
        <taxon>Lachnospiraceae</taxon>
        <taxon>Blautia</taxon>
    </lineage>
</organism>
<dbReference type="Proteomes" id="UP001446032">
    <property type="component" value="Unassembled WGS sequence"/>
</dbReference>
<evidence type="ECO:0000259" key="2">
    <source>
        <dbReference type="Pfam" id="PF20438"/>
    </source>
</evidence>
<feature type="domain" description="Stage IV sporulation protein A ATPase" evidence="1">
    <location>
        <begin position="1"/>
        <end position="236"/>
    </location>
</feature>
<evidence type="ECO:0000259" key="1">
    <source>
        <dbReference type="Pfam" id="PF09547"/>
    </source>
</evidence>
<dbReference type="InterPro" id="IPR027417">
    <property type="entry name" value="P-loop_NTPase"/>
</dbReference>
<dbReference type="InterPro" id="IPR046841">
    <property type="entry name" value="SpoIVA_middle"/>
</dbReference>
<protein>
    <submittedName>
        <fullName evidence="4">Stage IV sporulation protein A</fullName>
    </submittedName>
</protein>
<dbReference type="Pfam" id="PF09547">
    <property type="entry name" value="SpoIVA_ATPase"/>
    <property type="match status" value="1"/>
</dbReference>
<name>A0ABV1ANM8_9FIRM</name>
<dbReference type="InterPro" id="IPR046842">
    <property type="entry name" value="SpoIVA_ATPase"/>
</dbReference>
<feature type="domain" description="Stage IV sporulation protein A middle" evidence="2">
    <location>
        <begin position="237"/>
        <end position="414"/>
    </location>
</feature>
<feature type="domain" description="Sporulation stage IV protein A C-terminal" evidence="3">
    <location>
        <begin position="415"/>
        <end position="489"/>
    </location>
</feature>
<dbReference type="SUPFAM" id="SSF52540">
    <property type="entry name" value="P-loop containing nucleoside triphosphate hydrolases"/>
    <property type="match status" value="1"/>
</dbReference>
<sequence>MENFQIYRDIQARTGGDIYIGVVGPVRTGKSTFIRRFMELVALPAMEPGQQAEVRDQLPLSGSGKLITTVEPKFIPKEAIPVTLGEDQKVQIKLIDCVGFLVKDASGHIEDGRERMVKTPWFEKAIPFHEAAQVGTRKVIQEHATIGLVVTTDGSFGELPRENFIEAEELTVKELKKQGKPFLILVNSQTPYKEETQKLCRELRDKYGVTTISANCEQLRKEDIIKILENVLYEFPVSEIQFYIPKWVEMLSPQHELKAQILTQIREYMQNLTHIRDITKDSVQLTGPYIQETLLDQVDLSTGIVRIRIQVKDEFYYKILSEMSGITMESEYDLIHTMKELAAMKEQYVKVQAALEAVRSTGYGVVVPELSEIQIEDPTVIRQGNKFGVKIRSKSPSIHMIKANIETEIAPIVGTEQQANDLIQYIGESSQRGESIWETNIFGKSIEQLVQDGIRTKISAIGEESQTKLQDTMQKIVNDSKGGMVCIII</sequence>
<gene>
    <name evidence="4" type="primary">spoIVA</name>
    <name evidence="4" type="ORF">WMO75_13030</name>
</gene>
<keyword evidence="5" id="KW-1185">Reference proteome</keyword>
<dbReference type="PIRSF" id="PIRSF007466">
    <property type="entry name" value="SpoIVA"/>
    <property type="match status" value="1"/>
</dbReference>